<evidence type="ECO:0000313" key="7">
    <source>
        <dbReference type="Proteomes" id="UP001591681"/>
    </source>
</evidence>
<dbReference type="PROSITE" id="PS50960">
    <property type="entry name" value="HTH_PSQ"/>
    <property type="match status" value="1"/>
</dbReference>
<gene>
    <name evidence="6" type="ORF">ACEWY4_020519</name>
</gene>
<evidence type="ECO:0000256" key="1">
    <source>
        <dbReference type="ARBA" id="ARBA00023125"/>
    </source>
</evidence>
<reference evidence="6 7" key="1">
    <citation type="submission" date="2024-09" db="EMBL/GenBank/DDBJ databases">
        <title>A chromosome-level genome assembly of Gray's grenadier anchovy, Coilia grayii.</title>
        <authorList>
            <person name="Fu Z."/>
        </authorList>
    </citation>
    <scope>NUCLEOTIDE SEQUENCE [LARGE SCALE GENOMIC DNA]</scope>
    <source>
        <strain evidence="6">G4</strain>
        <tissue evidence="6">Muscle</tissue>
    </source>
</reference>
<dbReference type="PANTHER" id="PTHR19303">
    <property type="entry name" value="TRANSPOSON"/>
    <property type="match status" value="1"/>
</dbReference>
<sequence>MSMKRKRTPLTIKQKSEILQCLDRGEKASKIAQEYNIGKATVSDFKKARPAIKKFINQNHTSNALKRKSMKPAHDEQLDQAVFLWFSQQREKGVPVSGPMLQEKATSLHERIHRTNPLQAK</sequence>
<dbReference type="EMBL" id="JBHFQA010000017">
    <property type="protein sequence ID" value="KAL2085001.1"/>
    <property type="molecule type" value="Genomic_DNA"/>
</dbReference>
<comment type="subcellular location">
    <subcellularLocation>
        <location evidence="3">Nucleus</location>
    </subcellularLocation>
</comment>
<dbReference type="GO" id="GO:0003677">
    <property type="term" value="F:DNA binding"/>
    <property type="evidence" value="ECO:0007669"/>
    <property type="project" value="UniProtKB-UniRule"/>
</dbReference>
<dbReference type="Proteomes" id="UP001591681">
    <property type="component" value="Unassembled WGS sequence"/>
</dbReference>
<accession>A0ABD1JCV5</accession>
<dbReference type="GO" id="GO:0005634">
    <property type="term" value="C:nucleus"/>
    <property type="evidence" value="ECO:0007669"/>
    <property type="project" value="UniProtKB-SubCell"/>
</dbReference>
<evidence type="ECO:0000259" key="4">
    <source>
        <dbReference type="PROSITE" id="PS50960"/>
    </source>
</evidence>
<protein>
    <submittedName>
        <fullName evidence="6">Uncharacterized protein</fullName>
    </submittedName>
</protein>
<dbReference type="Gene3D" id="1.10.10.60">
    <property type="entry name" value="Homeodomain-like"/>
    <property type="match status" value="2"/>
</dbReference>
<comment type="caution">
    <text evidence="6">The sequence shown here is derived from an EMBL/GenBank/DDBJ whole genome shotgun (WGS) entry which is preliminary data.</text>
</comment>
<dbReference type="PANTHER" id="PTHR19303:SF16">
    <property type="entry name" value="JERKY PROTEIN HOMOLOG-LIKE"/>
    <property type="match status" value="1"/>
</dbReference>
<keyword evidence="7" id="KW-1185">Reference proteome</keyword>
<keyword evidence="2 3" id="KW-0539">Nucleus</keyword>
<feature type="domain" description="HTH CENPB-type" evidence="5">
    <location>
        <begin position="66"/>
        <end position="121"/>
    </location>
</feature>
<dbReference type="InterPro" id="IPR006600">
    <property type="entry name" value="HTH_CenpB_DNA-bd_dom"/>
</dbReference>
<feature type="DNA-binding region" description="H-T-H motif" evidence="3">
    <location>
        <begin position="28"/>
        <end position="48"/>
    </location>
</feature>
<dbReference type="SUPFAM" id="SSF46689">
    <property type="entry name" value="Homeodomain-like"/>
    <property type="match status" value="2"/>
</dbReference>
<evidence type="ECO:0000256" key="2">
    <source>
        <dbReference type="ARBA" id="ARBA00023242"/>
    </source>
</evidence>
<dbReference type="AlphaFoldDB" id="A0ABD1JCV5"/>
<dbReference type="InterPro" id="IPR009057">
    <property type="entry name" value="Homeodomain-like_sf"/>
</dbReference>
<evidence type="ECO:0000256" key="3">
    <source>
        <dbReference type="PROSITE-ProRule" id="PRU00320"/>
    </source>
</evidence>
<dbReference type="Pfam" id="PF03221">
    <property type="entry name" value="HTH_Tnp_Tc5"/>
    <property type="match status" value="1"/>
</dbReference>
<dbReference type="InterPro" id="IPR050863">
    <property type="entry name" value="CenT-Element_Derived"/>
</dbReference>
<proteinExistence type="predicted"/>
<dbReference type="Pfam" id="PF04218">
    <property type="entry name" value="CENP-B_N"/>
    <property type="match status" value="1"/>
</dbReference>
<dbReference type="InterPro" id="IPR007889">
    <property type="entry name" value="HTH_Psq"/>
</dbReference>
<name>A0ABD1JCV5_9TELE</name>
<evidence type="ECO:0000313" key="6">
    <source>
        <dbReference type="EMBL" id="KAL2085001.1"/>
    </source>
</evidence>
<dbReference type="PROSITE" id="PS51253">
    <property type="entry name" value="HTH_CENPB"/>
    <property type="match status" value="1"/>
</dbReference>
<keyword evidence="1 3" id="KW-0238">DNA-binding</keyword>
<evidence type="ECO:0000259" key="5">
    <source>
        <dbReference type="PROSITE" id="PS51253"/>
    </source>
</evidence>
<feature type="domain" description="HTH psq-type" evidence="4">
    <location>
        <begin position="1"/>
        <end position="52"/>
    </location>
</feature>
<organism evidence="6 7">
    <name type="scientific">Coilia grayii</name>
    <name type="common">Gray's grenadier anchovy</name>
    <dbReference type="NCBI Taxonomy" id="363190"/>
    <lineage>
        <taxon>Eukaryota</taxon>
        <taxon>Metazoa</taxon>
        <taxon>Chordata</taxon>
        <taxon>Craniata</taxon>
        <taxon>Vertebrata</taxon>
        <taxon>Euteleostomi</taxon>
        <taxon>Actinopterygii</taxon>
        <taxon>Neopterygii</taxon>
        <taxon>Teleostei</taxon>
        <taxon>Clupei</taxon>
        <taxon>Clupeiformes</taxon>
        <taxon>Clupeoidei</taxon>
        <taxon>Engraulidae</taxon>
        <taxon>Coilinae</taxon>
        <taxon>Coilia</taxon>
    </lineage>
</organism>